<keyword evidence="10" id="KW-1185">Reference proteome</keyword>
<evidence type="ECO:0000256" key="4">
    <source>
        <dbReference type="ARBA" id="ARBA00022692"/>
    </source>
</evidence>
<dbReference type="PANTHER" id="PTHR30506:SF3">
    <property type="entry name" value="UPF0126 INNER MEMBRANE PROTEIN YADS-RELATED"/>
    <property type="match status" value="1"/>
</dbReference>
<accession>A0AA90NWY3</accession>
<dbReference type="PANTHER" id="PTHR30506">
    <property type="entry name" value="INNER MEMBRANE PROTEIN"/>
    <property type="match status" value="1"/>
</dbReference>
<feature type="transmembrane region" description="Helical" evidence="7">
    <location>
        <begin position="173"/>
        <end position="194"/>
    </location>
</feature>
<evidence type="ECO:0000259" key="8">
    <source>
        <dbReference type="Pfam" id="PF03458"/>
    </source>
</evidence>
<keyword evidence="6 7" id="KW-0472">Membrane</keyword>
<organism evidence="9 10">
    <name type="scientific">Candidatus Endonucleibacter bathymodioli</name>
    <dbReference type="NCBI Taxonomy" id="539814"/>
    <lineage>
        <taxon>Bacteria</taxon>
        <taxon>Pseudomonadati</taxon>
        <taxon>Pseudomonadota</taxon>
        <taxon>Gammaproteobacteria</taxon>
        <taxon>Oceanospirillales</taxon>
        <taxon>Endozoicomonadaceae</taxon>
        <taxon>Candidatus Endonucleibacter</taxon>
    </lineage>
</organism>
<dbReference type="Pfam" id="PF03458">
    <property type="entry name" value="Gly_transporter"/>
    <property type="match status" value="2"/>
</dbReference>
<evidence type="ECO:0000256" key="7">
    <source>
        <dbReference type="SAM" id="Phobius"/>
    </source>
</evidence>
<name>A0AA90NWY3_9GAMM</name>
<dbReference type="GO" id="GO:0005886">
    <property type="term" value="C:plasma membrane"/>
    <property type="evidence" value="ECO:0007669"/>
    <property type="project" value="UniProtKB-SubCell"/>
</dbReference>
<comment type="subcellular location">
    <subcellularLocation>
        <location evidence="1">Cell membrane</location>
        <topology evidence="1">Multi-pass membrane protein</topology>
    </subcellularLocation>
</comment>
<proteinExistence type="inferred from homology"/>
<keyword evidence="5 7" id="KW-1133">Transmembrane helix</keyword>
<dbReference type="Proteomes" id="UP001178148">
    <property type="component" value="Unassembled WGS sequence"/>
</dbReference>
<evidence type="ECO:0000313" key="9">
    <source>
        <dbReference type="EMBL" id="MDP0588156.1"/>
    </source>
</evidence>
<evidence type="ECO:0000256" key="3">
    <source>
        <dbReference type="ARBA" id="ARBA00022475"/>
    </source>
</evidence>
<feature type="domain" description="Glycine transporter" evidence="8">
    <location>
        <begin position="90"/>
        <end position="162"/>
    </location>
</feature>
<keyword evidence="4 7" id="KW-0812">Transmembrane</keyword>
<sequence>MLEILFILAITVESMSGAITAGKKNMDPFGILIIANSTAFGGGVVRDVTLGNYPLIWVANPNFIILTSAAALLIIIIRPWIHCLSKVFLTLDAIGLITFSIIGALKTLQLGHGYILASIMAVFTGAFGGIIRDIFCGQVPLVFKNELYASIAFFSAWLYIVLCWTPMSHMFCIITTLLIGFSIRITAIQLKLGLPKYNFDHQTNKHRSVKQDGDQAT</sequence>
<comment type="similarity">
    <text evidence="2">Belongs to the UPF0126 family.</text>
</comment>
<evidence type="ECO:0000256" key="1">
    <source>
        <dbReference type="ARBA" id="ARBA00004651"/>
    </source>
</evidence>
<evidence type="ECO:0000256" key="6">
    <source>
        <dbReference type="ARBA" id="ARBA00023136"/>
    </source>
</evidence>
<comment type="caution">
    <text evidence="9">The sequence shown here is derived from an EMBL/GenBank/DDBJ whole genome shotgun (WGS) entry which is preliminary data.</text>
</comment>
<feature type="domain" description="Glycine transporter" evidence="8">
    <location>
        <begin position="4"/>
        <end position="77"/>
    </location>
</feature>
<dbReference type="EMBL" id="JASXSV010000003">
    <property type="protein sequence ID" value="MDP0588156.1"/>
    <property type="molecule type" value="Genomic_DNA"/>
</dbReference>
<evidence type="ECO:0000313" key="10">
    <source>
        <dbReference type="Proteomes" id="UP001178148"/>
    </source>
</evidence>
<protein>
    <submittedName>
        <fullName evidence="9">Trimeric intracellular cation channel family protein</fullName>
    </submittedName>
</protein>
<dbReference type="AlphaFoldDB" id="A0AA90NWY3"/>
<reference evidence="9 10" key="1">
    <citation type="journal article" date="2023" name="bioRxiv">
        <title>An intranuclear bacterial parasite of deep-sea mussels expresses apoptosis inhibitors acquired from its host.</title>
        <authorList>
            <person name="Gonzalez Porras M.A."/>
            <person name="Assie A."/>
            <person name="Tietjen M."/>
            <person name="Violette M."/>
            <person name="Kleiner M."/>
            <person name="Gruber-Vodicka H."/>
            <person name="Dubilier N."/>
            <person name="Leisch N."/>
        </authorList>
    </citation>
    <scope>NUCLEOTIDE SEQUENCE [LARGE SCALE GENOMIC DNA]</scope>
    <source>
        <strain evidence="9">IAP13</strain>
    </source>
</reference>
<dbReference type="InterPro" id="IPR005115">
    <property type="entry name" value="Gly_transporter"/>
</dbReference>
<feature type="transmembrane region" description="Helical" evidence="7">
    <location>
        <begin position="89"/>
        <end position="108"/>
    </location>
</feature>
<gene>
    <name evidence="9" type="ORF">QS748_02685</name>
</gene>
<evidence type="ECO:0000256" key="2">
    <source>
        <dbReference type="ARBA" id="ARBA00008193"/>
    </source>
</evidence>
<keyword evidence="3" id="KW-1003">Cell membrane</keyword>
<feature type="transmembrane region" description="Helical" evidence="7">
    <location>
        <begin position="55"/>
        <end position="77"/>
    </location>
</feature>
<feature type="transmembrane region" description="Helical" evidence="7">
    <location>
        <begin position="147"/>
        <end position="167"/>
    </location>
</feature>
<evidence type="ECO:0000256" key="5">
    <source>
        <dbReference type="ARBA" id="ARBA00022989"/>
    </source>
</evidence>
<feature type="transmembrane region" description="Helical" evidence="7">
    <location>
        <begin position="114"/>
        <end position="135"/>
    </location>
</feature>